<dbReference type="InterPro" id="IPR001296">
    <property type="entry name" value="Glyco_trans_1"/>
</dbReference>
<dbReference type="RefSeq" id="WP_379192144.1">
    <property type="nucleotide sequence ID" value="NZ_JBHSOW010000127.1"/>
</dbReference>
<dbReference type="Gene3D" id="3.40.50.2000">
    <property type="entry name" value="Glycogen Phosphorylase B"/>
    <property type="match status" value="2"/>
</dbReference>
<dbReference type="PANTHER" id="PTHR45947">
    <property type="entry name" value="SULFOQUINOVOSYL TRANSFERASE SQD2"/>
    <property type="match status" value="1"/>
</dbReference>
<evidence type="ECO:0000256" key="1">
    <source>
        <dbReference type="SAM" id="MobiDB-lite"/>
    </source>
</evidence>
<feature type="compositionally biased region" description="Basic residues" evidence="1">
    <location>
        <begin position="509"/>
        <end position="520"/>
    </location>
</feature>
<sequence length="520" mass="58063">MITGVASRLKSIKPKVLVFSHICSPQFVTGAEKLLLFMLREMLPSFSCTLIVPNEGIIAEQARKLGIRVIVQNIPLVVSLYLALSHMNDEVSKNTQGPEWAELLFLIHRERPDAIITNTCVHPLPAMAAKSLGVPVIWTVMEALRETPYTSMAVAIFEQYADYVIGISEATLASLRTPVLLPKTTLIPPSWDHAELRPDTWTEQRHLRRSRLGISEGHKLIGYISSSIFEAKGLEHFMQMAVPVAERFPQAMFLIVGNPVDSGYFERCLDHARAKNVLERFRWIRFEEQVETIYPAMDILVVPSLTVEGFGMTALEGMVFGKPVVVYGSGGLTEIGAATGNMAYVVPVGETDGLFGKVSELLGDEALFLSIGARNAQMSIAAFGVDVYRKRLRKFIESLKLQGYNPPRIVRGSTPNVYLFENGVLRPFNSERAFLLKGYSFDQVYQTMDAFIAAFPHGAPIGKLLHRAARGKRSKLRKGSRTRRRRLSAKRSSRRVARRITRSSPGRKQAGHKRAGRKSR</sequence>
<comment type="caution">
    <text evidence="3">The sequence shown here is derived from an EMBL/GenBank/DDBJ whole genome shotgun (WGS) entry which is preliminary data.</text>
</comment>
<organism evidence="3 4">
    <name type="scientific">Paenibacillus solisilvae</name>
    <dbReference type="NCBI Taxonomy" id="2486751"/>
    <lineage>
        <taxon>Bacteria</taxon>
        <taxon>Bacillati</taxon>
        <taxon>Bacillota</taxon>
        <taxon>Bacilli</taxon>
        <taxon>Bacillales</taxon>
        <taxon>Paenibacillaceae</taxon>
        <taxon>Paenibacillus</taxon>
    </lineage>
</organism>
<evidence type="ECO:0000313" key="3">
    <source>
        <dbReference type="EMBL" id="MFC5653490.1"/>
    </source>
</evidence>
<dbReference type="SUPFAM" id="SSF53756">
    <property type="entry name" value="UDP-Glycosyltransferase/glycogen phosphorylase"/>
    <property type="match status" value="1"/>
</dbReference>
<feature type="compositionally biased region" description="Basic residues" evidence="1">
    <location>
        <begin position="468"/>
        <end position="501"/>
    </location>
</feature>
<dbReference type="PANTHER" id="PTHR45947:SF3">
    <property type="entry name" value="SULFOQUINOVOSYL TRANSFERASE SQD2"/>
    <property type="match status" value="1"/>
</dbReference>
<evidence type="ECO:0000313" key="4">
    <source>
        <dbReference type="Proteomes" id="UP001596047"/>
    </source>
</evidence>
<dbReference type="InterPro" id="IPR050194">
    <property type="entry name" value="Glycosyltransferase_grp1"/>
</dbReference>
<accession>A0ABW0W5L1</accession>
<reference evidence="4" key="1">
    <citation type="journal article" date="2019" name="Int. J. Syst. Evol. Microbiol.">
        <title>The Global Catalogue of Microorganisms (GCM) 10K type strain sequencing project: providing services to taxonomists for standard genome sequencing and annotation.</title>
        <authorList>
            <consortium name="The Broad Institute Genomics Platform"/>
            <consortium name="The Broad Institute Genome Sequencing Center for Infectious Disease"/>
            <person name="Wu L."/>
            <person name="Ma J."/>
        </authorList>
    </citation>
    <scope>NUCLEOTIDE SEQUENCE [LARGE SCALE GENOMIC DNA]</scope>
    <source>
        <strain evidence="4">CGMCC 1.3240</strain>
    </source>
</reference>
<protein>
    <submittedName>
        <fullName evidence="3">Glycosyltransferase family 4 protein</fullName>
        <ecNumber evidence="3">2.4.-.-</ecNumber>
    </submittedName>
</protein>
<dbReference type="EC" id="2.4.-.-" evidence="3"/>
<dbReference type="CDD" id="cd03801">
    <property type="entry name" value="GT4_PimA-like"/>
    <property type="match status" value="1"/>
</dbReference>
<keyword evidence="4" id="KW-1185">Reference proteome</keyword>
<dbReference type="Pfam" id="PF00534">
    <property type="entry name" value="Glycos_transf_1"/>
    <property type="match status" value="1"/>
</dbReference>
<keyword evidence="3" id="KW-0808">Transferase</keyword>
<evidence type="ECO:0000259" key="2">
    <source>
        <dbReference type="Pfam" id="PF00534"/>
    </source>
</evidence>
<proteinExistence type="predicted"/>
<feature type="region of interest" description="Disordered" evidence="1">
    <location>
        <begin position="468"/>
        <end position="520"/>
    </location>
</feature>
<dbReference type="Proteomes" id="UP001596047">
    <property type="component" value="Unassembled WGS sequence"/>
</dbReference>
<dbReference type="GO" id="GO:0016757">
    <property type="term" value="F:glycosyltransferase activity"/>
    <property type="evidence" value="ECO:0007669"/>
    <property type="project" value="UniProtKB-KW"/>
</dbReference>
<feature type="domain" description="Glycosyl transferase family 1" evidence="2">
    <location>
        <begin position="209"/>
        <end position="366"/>
    </location>
</feature>
<dbReference type="EMBL" id="JBHSOW010000127">
    <property type="protein sequence ID" value="MFC5653490.1"/>
    <property type="molecule type" value="Genomic_DNA"/>
</dbReference>
<name>A0ABW0W5L1_9BACL</name>
<keyword evidence="3" id="KW-0328">Glycosyltransferase</keyword>
<gene>
    <name evidence="3" type="ORF">ACFPYJ_31105</name>
</gene>